<evidence type="ECO:0000256" key="4">
    <source>
        <dbReference type="ARBA" id="ARBA00011738"/>
    </source>
</evidence>
<keyword evidence="6 13" id="KW-0032">Aminotransferase</keyword>
<feature type="modified residue" description="N6-(pyridoxal phosphate)lysine" evidence="13">
    <location>
        <position position="291"/>
    </location>
</feature>
<dbReference type="InterPro" id="IPR049704">
    <property type="entry name" value="Aminotrans_3_PPA_site"/>
</dbReference>
<dbReference type="InterPro" id="IPR015424">
    <property type="entry name" value="PyrdxlP-dep_Trfase"/>
</dbReference>
<feature type="binding site" evidence="13">
    <location>
        <begin position="115"/>
        <end position="116"/>
    </location>
    <ligand>
        <name>pyridoxal 5'-phosphate</name>
        <dbReference type="ChEBI" id="CHEBI:597326"/>
    </ligand>
</feature>
<dbReference type="PANTHER" id="PTHR42684">
    <property type="entry name" value="ADENOSYLMETHIONINE-8-AMINO-7-OXONONANOATE AMINOTRANSFERASE"/>
    <property type="match status" value="1"/>
</dbReference>
<dbReference type="RefSeq" id="WP_168718810.1">
    <property type="nucleotide sequence ID" value="NZ_CP042909.1"/>
</dbReference>
<evidence type="ECO:0000256" key="10">
    <source>
        <dbReference type="ARBA" id="ARBA00022898"/>
    </source>
</evidence>
<proteinExistence type="inferred from homology"/>
<evidence type="ECO:0000256" key="7">
    <source>
        <dbReference type="ARBA" id="ARBA00022679"/>
    </source>
</evidence>
<dbReference type="KEGG" id="tmai:FVE67_00965"/>
<feature type="binding site" evidence="13">
    <location>
        <position position="262"/>
    </location>
    <ligand>
        <name>pyridoxal 5'-phosphate</name>
        <dbReference type="ChEBI" id="CHEBI:597326"/>
    </ligand>
</feature>
<keyword evidence="5 13" id="KW-0963">Cytoplasm</keyword>
<feature type="binding site" evidence="13">
    <location>
        <position position="55"/>
    </location>
    <ligand>
        <name>substrate</name>
    </ligand>
</feature>
<evidence type="ECO:0000256" key="11">
    <source>
        <dbReference type="ARBA" id="ARBA00048449"/>
    </source>
</evidence>
<evidence type="ECO:0000256" key="2">
    <source>
        <dbReference type="ARBA" id="ARBA00004496"/>
    </source>
</evidence>
<protein>
    <recommendedName>
        <fullName evidence="13">Adenosylmethionine-8-amino-7-oxononanoate aminotransferase</fullName>
        <ecNumber evidence="13">2.6.1.62</ecNumber>
    </recommendedName>
    <alternativeName>
        <fullName evidence="13">7,8-diamino-pelargonic acid aminotransferase</fullName>
        <shortName evidence="13">DAPA AT</shortName>
        <shortName evidence="13">DAPA aminotransferase</shortName>
    </alternativeName>
    <alternativeName>
        <fullName evidence="13">7,8-diaminononanoate synthase</fullName>
        <shortName evidence="13">DANS</shortName>
    </alternativeName>
    <alternativeName>
        <fullName evidence="13">Diaminopelargonic acid synthase</fullName>
    </alternativeName>
</protein>
<dbReference type="InterPro" id="IPR005814">
    <property type="entry name" value="Aminotrans_3"/>
</dbReference>
<dbReference type="Pfam" id="PF00202">
    <property type="entry name" value="Aminotran_3"/>
    <property type="match status" value="1"/>
</dbReference>
<keyword evidence="8 13" id="KW-0949">S-adenosyl-L-methionine</keyword>
<feature type="binding site" evidence="13">
    <location>
        <begin position="327"/>
        <end position="328"/>
    </location>
    <ligand>
        <name>pyridoxal 5'-phosphate</name>
        <dbReference type="ChEBI" id="CHEBI:597326"/>
    </ligand>
</feature>
<dbReference type="GO" id="GO:0004015">
    <property type="term" value="F:adenosylmethionine-8-amino-7-oxononanoate transaminase activity"/>
    <property type="evidence" value="ECO:0007669"/>
    <property type="project" value="UniProtKB-UniRule"/>
</dbReference>
<sequence length="461" mass="53072">MDPKRVLEIDRRHLWHPYTQMKDYEDRHPPVITRARGLKLYAADGREFYDTISSWWCNLHGHLHPALNQALIEQLQRLEHVNFAGFTHPYAAEVVERLLRFLPPELSRFFFSDNGSTAVEVALKMAFQFWQNLGETRRTRFLALREAYHGDTLGAVSVGGVDLFFRLYRPLTFEALRAPAPYCYRCPENPKHRFTLEASEPSCGLSCLSALEEILSAHAEELCAVIVEPRLLAAGGMLVYPAEYLRGLRELCDRYRVLLIFDEVATGFGRTGYMFAFESAGVVPDLLCLSKGLTAGYLPLALTVTTEEVFQAFYADWREGKTFYHGHTFTANPLACAVAAANLRLFEEERPLEKGRKVREFFHRRLRELFSERPYVGDIRYLGYVGALELVRDRETAEPFPAERRLGFQIYMASLEEGLVLRPLGDVIYWFLPLCVTEEELEDILTRSLRVIDRVVKENLR</sequence>
<dbReference type="EC" id="2.6.1.62" evidence="13"/>
<feature type="binding site" evidence="13">
    <location>
        <position position="291"/>
    </location>
    <ligand>
        <name>substrate</name>
    </ligand>
</feature>
<organism evidence="14 15">
    <name type="scientific">Thermosulfurimonas marina</name>
    <dbReference type="NCBI Taxonomy" id="2047767"/>
    <lineage>
        <taxon>Bacteria</taxon>
        <taxon>Pseudomonadati</taxon>
        <taxon>Thermodesulfobacteriota</taxon>
        <taxon>Thermodesulfobacteria</taxon>
        <taxon>Thermodesulfobacteriales</taxon>
        <taxon>Thermodesulfobacteriaceae</taxon>
        <taxon>Thermosulfurimonas</taxon>
    </lineage>
</organism>
<accession>A0A6H1WQE9</accession>
<dbReference type="FunFam" id="3.40.640.10:FF:000078">
    <property type="entry name" value="Adenosylmethionine-8-amino-7-oxononanoate aminotransferase"/>
    <property type="match status" value="1"/>
</dbReference>
<evidence type="ECO:0000256" key="3">
    <source>
        <dbReference type="ARBA" id="ARBA00005063"/>
    </source>
</evidence>
<dbReference type="CDD" id="cd00610">
    <property type="entry name" value="OAT_like"/>
    <property type="match status" value="1"/>
</dbReference>
<keyword evidence="7 13" id="KW-0808">Transferase</keyword>
<comment type="subcellular location">
    <subcellularLocation>
        <location evidence="2 13">Cytoplasm</location>
    </subcellularLocation>
</comment>
<evidence type="ECO:0000313" key="14">
    <source>
        <dbReference type="EMBL" id="QJA05445.1"/>
    </source>
</evidence>
<dbReference type="InterPro" id="IPR015422">
    <property type="entry name" value="PyrdxlP-dep_Trfase_small"/>
</dbReference>
<dbReference type="Gene3D" id="3.40.640.10">
    <property type="entry name" value="Type I PLP-dependent aspartate aminotransferase-like (Major domain)"/>
    <property type="match status" value="1"/>
</dbReference>
<dbReference type="Gene3D" id="3.90.1150.10">
    <property type="entry name" value="Aspartate Aminotransferase, domain 1"/>
    <property type="match status" value="1"/>
</dbReference>
<comment type="catalytic activity">
    <reaction evidence="11 13">
        <text>(8S)-8-amino-7-oxononanoate + S-adenosyl-L-methionine = S-adenosyl-4-methylsulfanyl-2-oxobutanoate + (7R,8S)-7,8-diammoniononanoate</text>
        <dbReference type="Rhea" id="RHEA:16861"/>
        <dbReference type="ChEBI" id="CHEBI:16490"/>
        <dbReference type="ChEBI" id="CHEBI:59789"/>
        <dbReference type="ChEBI" id="CHEBI:149468"/>
        <dbReference type="ChEBI" id="CHEBI:149469"/>
        <dbReference type="EC" id="2.6.1.62"/>
    </reaction>
</comment>
<comment type="cofactor">
    <cofactor evidence="1 13">
        <name>pyridoxal 5'-phosphate</name>
        <dbReference type="ChEBI" id="CHEBI:597326"/>
    </cofactor>
</comment>
<keyword evidence="9 13" id="KW-0093">Biotin biosynthesis</keyword>
<keyword evidence="15" id="KW-1185">Reference proteome</keyword>
<dbReference type="PROSITE" id="PS00600">
    <property type="entry name" value="AA_TRANSFER_CLASS_3"/>
    <property type="match status" value="1"/>
</dbReference>
<dbReference type="GO" id="GO:0005737">
    <property type="term" value="C:cytoplasm"/>
    <property type="evidence" value="ECO:0007669"/>
    <property type="project" value="UniProtKB-SubCell"/>
</dbReference>
<dbReference type="SUPFAM" id="SSF53383">
    <property type="entry name" value="PLP-dependent transferases"/>
    <property type="match status" value="1"/>
</dbReference>
<comment type="subunit">
    <text evidence="4 13">Homodimer.</text>
</comment>
<dbReference type="UniPathway" id="UPA00078">
    <property type="reaction ID" value="UER00160"/>
</dbReference>
<feature type="binding site" evidence="13">
    <location>
        <position position="148"/>
    </location>
    <ligand>
        <name>substrate</name>
    </ligand>
</feature>
<dbReference type="NCBIfam" id="TIGR00508">
    <property type="entry name" value="bioA"/>
    <property type="match status" value="1"/>
</dbReference>
<evidence type="ECO:0000256" key="5">
    <source>
        <dbReference type="ARBA" id="ARBA00022490"/>
    </source>
</evidence>
<reference evidence="14 15" key="1">
    <citation type="submission" date="2019-08" db="EMBL/GenBank/DDBJ databases">
        <title>Complete genome sequence of Thermosulfurimonas marina SU872T, an anaerobic thermophilic chemolithoautotrophic bacterium isolated from a shallow marine hydrothermal vent.</title>
        <authorList>
            <person name="Allioux M."/>
            <person name="Jebbar M."/>
            <person name="Slobodkina G."/>
            <person name="Slobodkin A."/>
            <person name="Moalic Y."/>
            <person name="Frolova A."/>
            <person name="Shao Z."/>
            <person name="Alain K."/>
        </authorList>
    </citation>
    <scope>NUCLEOTIDE SEQUENCE [LARGE SCALE GENOMIC DNA]</scope>
    <source>
        <strain evidence="14 15">SU872</strain>
    </source>
</reference>
<feature type="binding site" evidence="13">
    <location>
        <position position="326"/>
    </location>
    <ligand>
        <name>substrate</name>
    </ligand>
</feature>
<keyword evidence="10 13" id="KW-0663">Pyridoxal phosphate</keyword>
<name>A0A6H1WQE9_9BACT</name>
<comment type="pathway">
    <text evidence="3 13">Cofactor biosynthesis; biotin biosynthesis; 7,8-diaminononanoate from 8-amino-7-oxononanoate (SAM route): step 1/1.</text>
</comment>
<dbReference type="EMBL" id="CP042909">
    <property type="protein sequence ID" value="QJA05445.1"/>
    <property type="molecule type" value="Genomic_DNA"/>
</dbReference>
<dbReference type="GO" id="GO:0030170">
    <property type="term" value="F:pyridoxal phosphate binding"/>
    <property type="evidence" value="ECO:0007669"/>
    <property type="project" value="UniProtKB-UniRule"/>
</dbReference>
<dbReference type="Proteomes" id="UP000501253">
    <property type="component" value="Chromosome"/>
</dbReference>
<evidence type="ECO:0000313" key="15">
    <source>
        <dbReference type="Proteomes" id="UP000501253"/>
    </source>
</evidence>
<dbReference type="GO" id="GO:0009102">
    <property type="term" value="P:biotin biosynthetic process"/>
    <property type="evidence" value="ECO:0007669"/>
    <property type="project" value="UniProtKB-UniRule"/>
</dbReference>
<feature type="site" description="Participates in the substrate recognition with KAPA and in a stacking interaction with the adenine ring of SAM" evidence="13">
    <location>
        <position position="18"/>
    </location>
</feature>
<comment type="similarity">
    <text evidence="12 13">Belongs to the class-III pyridoxal-phosphate-dependent aminotransferase family. BioA subfamily.</text>
</comment>
<evidence type="ECO:0000256" key="9">
    <source>
        <dbReference type="ARBA" id="ARBA00022756"/>
    </source>
</evidence>
<dbReference type="InterPro" id="IPR005815">
    <property type="entry name" value="BioA"/>
</dbReference>
<dbReference type="InterPro" id="IPR015421">
    <property type="entry name" value="PyrdxlP-dep_Trfase_major"/>
</dbReference>
<evidence type="ECO:0000256" key="8">
    <source>
        <dbReference type="ARBA" id="ARBA00022691"/>
    </source>
</evidence>
<gene>
    <name evidence="13 14" type="primary">bioA</name>
    <name evidence="14" type="ORF">FVE67_00965</name>
</gene>
<dbReference type="AlphaFoldDB" id="A0A6H1WQE9"/>
<dbReference type="PANTHER" id="PTHR42684:SF17">
    <property type="entry name" value="ADENOSYLMETHIONINE-8-AMINO-7-OXONONANOATE AMINOTRANSFERASE"/>
    <property type="match status" value="1"/>
</dbReference>
<evidence type="ECO:0000256" key="1">
    <source>
        <dbReference type="ARBA" id="ARBA00001933"/>
    </source>
</evidence>
<dbReference type="HAMAP" id="MF_00834">
    <property type="entry name" value="BioA"/>
    <property type="match status" value="1"/>
</dbReference>
<comment type="function">
    <text evidence="13">Catalyzes the transfer of the alpha-amino group from S-adenosyl-L-methionine (SAM) to 7-keto-8-aminopelargonic acid (KAPA) to form 7,8-diaminopelargonic acid (DAPA). It is the only aminotransferase known to utilize SAM as an amino donor.</text>
</comment>
<evidence type="ECO:0000256" key="13">
    <source>
        <dbReference type="HAMAP-Rule" id="MF_00834"/>
    </source>
</evidence>
<feature type="binding site" evidence="13">
    <location>
        <position position="422"/>
    </location>
    <ligand>
        <name>substrate</name>
    </ligand>
</feature>
<evidence type="ECO:0000256" key="12">
    <source>
        <dbReference type="ARBA" id="ARBA00060970"/>
    </source>
</evidence>
<evidence type="ECO:0000256" key="6">
    <source>
        <dbReference type="ARBA" id="ARBA00022576"/>
    </source>
</evidence>